<dbReference type="InterPro" id="IPR019302">
    <property type="entry name" value="CAP12/PCTIR_TIR_dom"/>
</dbReference>
<dbReference type="Pfam" id="PF10137">
    <property type="entry name" value="CAP12-PCTIR_TIR"/>
    <property type="match status" value="1"/>
</dbReference>
<proteinExistence type="predicted"/>
<reference evidence="2 3" key="1">
    <citation type="submission" date="2016-10" db="EMBL/GenBank/DDBJ databases">
        <authorList>
            <person name="Varghese N."/>
            <person name="Submissions S."/>
        </authorList>
    </citation>
    <scope>NUCLEOTIDE SEQUENCE [LARGE SCALE GENOMIC DNA]</scope>
    <source>
        <strain evidence="2 3">LMG 21607</strain>
    </source>
</reference>
<dbReference type="Proteomes" id="UP000182476">
    <property type="component" value="Chromosome I"/>
</dbReference>
<dbReference type="EMBL" id="LT629796">
    <property type="protein sequence ID" value="SDU56908.1"/>
    <property type="molecule type" value="Genomic_DNA"/>
</dbReference>
<organism evidence="2 3">
    <name type="scientific">Pseudomonas mandelii</name>
    <dbReference type="NCBI Taxonomy" id="75612"/>
    <lineage>
        <taxon>Bacteria</taxon>
        <taxon>Pseudomonadati</taxon>
        <taxon>Pseudomonadota</taxon>
        <taxon>Gammaproteobacteria</taxon>
        <taxon>Pseudomonadales</taxon>
        <taxon>Pseudomonadaceae</taxon>
        <taxon>Pseudomonas</taxon>
    </lineage>
</organism>
<name>A0ABY0VV33_9PSED</name>
<sequence length="284" mass="30911">MARPSSPMRLNPAAIHTGIARLQARITELEAFDVDALVNGRSPELTALEAAISDTLNRCFGEKPSAFILYERAASLHYFGGSIRRSPVDYTTPTRRNIGNAIALLKQAKLALEADLVDHEHSIEVGSSAEKAAAVPSNRVFVVHGHDEAALQGLARFLEKLGLEAIILKEQPDQGRTIIEKFEDSAGDVGFAVVLLTPDDLGGSVKAEASDARARQNVIFELGYFAGTLGRGRVCLLRKGNVEIPSDLYGVIYTDMDAADGWQTKLVRELKAAKLEFDANRLWQ</sequence>
<feature type="domain" description="CD-NTase-associated protein 12/Pycsar effector protein TIR" evidence="1">
    <location>
        <begin position="139"/>
        <end position="257"/>
    </location>
</feature>
<evidence type="ECO:0000313" key="3">
    <source>
        <dbReference type="Proteomes" id="UP000182476"/>
    </source>
</evidence>
<evidence type="ECO:0000259" key="1">
    <source>
        <dbReference type="Pfam" id="PF10137"/>
    </source>
</evidence>
<keyword evidence="3" id="KW-1185">Reference proteome</keyword>
<protein>
    <submittedName>
        <fullName evidence="2">Predicted nucleotide-binding protein containing TIR-like domain-containing protein</fullName>
    </submittedName>
</protein>
<evidence type="ECO:0000313" key="2">
    <source>
        <dbReference type="EMBL" id="SDU56908.1"/>
    </source>
</evidence>
<gene>
    <name evidence="2" type="ORF">SAMN04489801_4525</name>
</gene>
<accession>A0ABY0VV33</accession>